<reference evidence="3" key="1">
    <citation type="submission" date="2014-05" db="EMBL/GenBank/DDBJ databases">
        <title>The genome and life-stage specific transcriptomes of Globodera pallida elucidate key aspects of plant parasitism by a cyst nematode.</title>
        <authorList>
            <person name="Cotton J.A."/>
            <person name="Lilley C.J."/>
            <person name="Jones L.M."/>
            <person name="Kikuchi T."/>
            <person name="Reid A.J."/>
            <person name="Thorpe P."/>
            <person name="Tsai I.J."/>
            <person name="Beasley H."/>
            <person name="Blok V."/>
            <person name="Cock P.J.A."/>
            <person name="Van den Akker S.E."/>
            <person name="Holroyd N."/>
            <person name="Hunt M."/>
            <person name="Mantelin S."/>
            <person name="Naghra H."/>
            <person name="Pain A."/>
            <person name="Palomares-Rius J.E."/>
            <person name="Zarowiecki M."/>
            <person name="Berriman M."/>
            <person name="Jones J.T."/>
            <person name="Urwin P.E."/>
        </authorList>
    </citation>
    <scope>NUCLEOTIDE SEQUENCE [LARGE SCALE GENOMIC DNA]</scope>
    <source>
        <strain evidence="3">Lindley</strain>
    </source>
</reference>
<feature type="chain" id="PRO_5008146807" evidence="2">
    <location>
        <begin position="28"/>
        <end position="386"/>
    </location>
</feature>
<dbReference type="WBParaSite" id="GPLIN_000571900">
    <property type="protein sequence ID" value="GPLIN_000571900"/>
    <property type="gene ID" value="GPLIN_000571900"/>
</dbReference>
<sequence>MKAGVNATILLLIISLLAILTFDGINGIQCLKLRYINNNSDWRAIYYPNCAGSMCYSTMCLFDHFVFEVMKGCGNYTKEQMRLRCIRFKQPHSAYSSMMQTCNNADLCTANMLNPPIKTTTTKKPTTTTTTTKKPTTTTKKPTTTTTTTESTTTTTESTTTTTEPTTMTIEPTTMTTEEPTTVTVKIDNETTATIYNNTEETVNGTGDTVDWNTNLTSTAKPLSMPSTALDAIITGAMPTTKDIPTDHTVEATTVTAEIEDEKTETIDETNSTYTVKPLSMPSTALDAIITRTAPTTTGLDAIITGTKPTTKATPKKHTTVHGKSAVKASNKMRKPTTTTTLPSTTTTTAQQIFFGIDIDIDSKKIEPPCETDCWFGIQIGRIIFI</sequence>
<feature type="region of interest" description="Disordered" evidence="1">
    <location>
        <begin position="119"/>
        <end position="165"/>
    </location>
</feature>
<feature type="signal peptide" evidence="2">
    <location>
        <begin position="1"/>
        <end position="27"/>
    </location>
</feature>
<organism evidence="3 4">
    <name type="scientific">Globodera pallida</name>
    <name type="common">Potato cyst nematode worm</name>
    <name type="synonym">Heterodera pallida</name>
    <dbReference type="NCBI Taxonomy" id="36090"/>
    <lineage>
        <taxon>Eukaryota</taxon>
        <taxon>Metazoa</taxon>
        <taxon>Ecdysozoa</taxon>
        <taxon>Nematoda</taxon>
        <taxon>Chromadorea</taxon>
        <taxon>Rhabditida</taxon>
        <taxon>Tylenchina</taxon>
        <taxon>Tylenchomorpha</taxon>
        <taxon>Tylenchoidea</taxon>
        <taxon>Heteroderidae</taxon>
        <taxon>Heteroderinae</taxon>
        <taxon>Globodera</taxon>
    </lineage>
</organism>
<protein>
    <submittedName>
        <fullName evidence="4">Integumentary mucin C.1-like</fullName>
    </submittedName>
</protein>
<evidence type="ECO:0000313" key="3">
    <source>
        <dbReference type="Proteomes" id="UP000050741"/>
    </source>
</evidence>
<evidence type="ECO:0000256" key="2">
    <source>
        <dbReference type="SAM" id="SignalP"/>
    </source>
</evidence>
<evidence type="ECO:0000256" key="1">
    <source>
        <dbReference type="SAM" id="MobiDB-lite"/>
    </source>
</evidence>
<reference evidence="4" key="2">
    <citation type="submission" date="2016-06" db="UniProtKB">
        <authorList>
            <consortium name="WormBaseParasite"/>
        </authorList>
    </citation>
    <scope>IDENTIFICATION</scope>
</reference>
<keyword evidence="2" id="KW-0732">Signal</keyword>
<dbReference type="AlphaFoldDB" id="A0A183BYM9"/>
<name>A0A183BYM9_GLOPA</name>
<keyword evidence="3" id="KW-1185">Reference proteome</keyword>
<accession>A0A183BYM9</accession>
<dbReference type="Proteomes" id="UP000050741">
    <property type="component" value="Unassembled WGS sequence"/>
</dbReference>
<proteinExistence type="predicted"/>
<feature type="region of interest" description="Disordered" evidence="1">
    <location>
        <begin position="306"/>
        <end position="344"/>
    </location>
</feature>
<evidence type="ECO:0000313" key="4">
    <source>
        <dbReference type="WBParaSite" id="GPLIN_000571900"/>
    </source>
</evidence>